<comment type="caution">
    <text evidence="12">The sequence shown here is derived from an EMBL/GenBank/DDBJ whole genome shotgun (WGS) entry which is preliminary data.</text>
</comment>
<dbReference type="EMBL" id="MWPH01000002">
    <property type="protein sequence ID" value="OVE84784.1"/>
    <property type="molecule type" value="Genomic_DNA"/>
</dbReference>
<comment type="catalytic activity">
    <reaction evidence="8 10">
        <text>IMP + L-aspartate + GTP = N(6)-(1,2-dicarboxyethyl)-AMP + GDP + phosphate + 2 H(+)</text>
        <dbReference type="Rhea" id="RHEA:15753"/>
        <dbReference type="ChEBI" id="CHEBI:15378"/>
        <dbReference type="ChEBI" id="CHEBI:29991"/>
        <dbReference type="ChEBI" id="CHEBI:37565"/>
        <dbReference type="ChEBI" id="CHEBI:43474"/>
        <dbReference type="ChEBI" id="CHEBI:57567"/>
        <dbReference type="ChEBI" id="CHEBI:58053"/>
        <dbReference type="ChEBI" id="CHEBI:58189"/>
        <dbReference type="EC" id="6.3.4.4"/>
    </reaction>
</comment>
<feature type="region of interest" description="Disordered" evidence="11">
    <location>
        <begin position="116"/>
        <end position="136"/>
    </location>
</feature>
<evidence type="ECO:0000256" key="5">
    <source>
        <dbReference type="ARBA" id="ARBA00022755"/>
    </source>
</evidence>
<evidence type="ECO:0000313" key="13">
    <source>
        <dbReference type="Proteomes" id="UP000196084"/>
    </source>
</evidence>
<protein>
    <recommendedName>
        <fullName evidence="8 10">Adenylosuccinate synthetase</fullName>
        <shortName evidence="8">AMPSase</shortName>
        <shortName evidence="8">AdSS</shortName>
        <ecNumber evidence="8 10">6.3.4.4</ecNumber>
    </recommendedName>
    <alternativeName>
        <fullName evidence="8">IMP--aspartate ligase</fullName>
    </alternativeName>
</protein>
<feature type="binding site" description="in other chain" evidence="8">
    <location>
        <position position="330"/>
    </location>
    <ligand>
        <name>IMP</name>
        <dbReference type="ChEBI" id="CHEBI:58053"/>
        <note>ligand shared between dimeric partners</note>
    </ligand>
</feature>
<dbReference type="HAMAP" id="MF_00011">
    <property type="entry name" value="Adenylosucc_synth"/>
    <property type="match status" value="1"/>
</dbReference>
<keyword evidence="3 8" id="KW-0479">Metal-binding</keyword>
<dbReference type="PANTHER" id="PTHR11846:SF0">
    <property type="entry name" value="ADENYLOSUCCINATE SYNTHETASE"/>
    <property type="match status" value="1"/>
</dbReference>
<dbReference type="NCBIfam" id="NF010357">
    <property type="entry name" value="PRK13785.1"/>
    <property type="match status" value="1"/>
</dbReference>
<keyword evidence="7 8" id="KW-0342">GTP-binding</keyword>
<feature type="binding site" description="in other chain" evidence="8">
    <location>
        <position position="127"/>
    </location>
    <ligand>
        <name>IMP</name>
        <dbReference type="ChEBI" id="CHEBI:58053"/>
        <note>ligand shared between dimeric partners</note>
    </ligand>
</feature>
<dbReference type="Pfam" id="PF00709">
    <property type="entry name" value="Adenylsucc_synt"/>
    <property type="match status" value="1"/>
</dbReference>
<evidence type="ECO:0000313" key="12">
    <source>
        <dbReference type="EMBL" id="OVE84784.1"/>
    </source>
</evidence>
<dbReference type="GO" id="GO:0005737">
    <property type="term" value="C:cytoplasm"/>
    <property type="evidence" value="ECO:0007669"/>
    <property type="project" value="UniProtKB-SubCell"/>
</dbReference>
<keyword evidence="2 8" id="KW-0436">Ligase</keyword>
<evidence type="ECO:0000256" key="1">
    <source>
        <dbReference type="ARBA" id="ARBA00011738"/>
    </source>
</evidence>
<feature type="binding site" evidence="8">
    <location>
        <position position="141"/>
    </location>
    <ligand>
        <name>IMP</name>
        <dbReference type="ChEBI" id="CHEBI:58053"/>
        <note>ligand shared between dimeric partners</note>
    </ligand>
</feature>
<feature type="binding site" evidence="8">
    <location>
        <begin position="11"/>
        <end position="17"/>
    </location>
    <ligand>
        <name>GTP</name>
        <dbReference type="ChEBI" id="CHEBI:37565"/>
    </ligand>
</feature>
<dbReference type="SMART" id="SM00788">
    <property type="entry name" value="Adenylsucc_synt"/>
    <property type="match status" value="1"/>
</dbReference>
<dbReference type="Gene3D" id="1.10.300.10">
    <property type="entry name" value="Adenylosuccinate Synthetase, subunit A, domain 2"/>
    <property type="match status" value="1"/>
</dbReference>
<dbReference type="AlphaFoldDB" id="A0A202E989"/>
<dbReference type="FunFam" id="3.90.170.10:FF:000001">
    <property type="entry name" value="Adenylosuccinate synthetase"/>
    <property type="match status" value="1"/>
</dbReference>
<feature type="binding site" description="in other chain" evidence="8">
    <location>
        <position position="247"/>
    </location>
    <ligand>
        <name>IMP</name>
        <dbReference type="ChEBI" id="CHEBI:58053"/>
        <note>ligand shared between dimeric partners</note>
    </ligand>
</feature>
<evidence type="ECO:0000256" key="10">
    <source>
        <dbReference type="RuleBase" id="RU000520"/>
    </source>
</evidence>
<feature type="binding site" evidence="8">
    <location>
        <begin position="443"/>
        <end position="445"/>
    </location>
    <ligand>
        <name>GTP</name>
        <dbReference type="ChEBI" id="CHEBI:37565"/>
    </ligand>
</feature>
<dbReference type="InterPro" id="IPR001114">
    <property type="entry name" value="Adenylosuccinate_synthetase"/>
</dbReference>
<dbReference type="Gene3D" id="3.90.170.10">
    <property type="entry name" value="Adenylosuccinate Synthetase, subunit A, domain 3"/>
    <property type="match status" value="1"/>
</dbReference>
<organism evidence="12 13">
    <name type="scientific">Natronolimnobius baerhuensis</name>
    <dbReference type="NCBI Taxonomy" id="253108"/>
    <lineage>
        <taxon>Archaea</taxon>
        <taxon>Methanobacteriati</taxon>
        <taxon>Methanobacteriota</taxon>
        <taxon>Stenosarchaea group</taxon>
        <taxon>Halobacteria</taxon>
        <taxon>Halobacteriales</taxon>
        <taxon>Natrialbaceae</taxon>
        <taxon>Natronolimnobius</taxon>
    </lineage>
</organism>
<dbReference type="CDD" id="cd03108">
    <property type="entry name" value="AdSS"/>
    <property type="match status" value="1"/>
</dbReference>
<comment type="subunit">
    <text evidence="1 8">Homodimer.</text>
</comment>
<dbReference type="GO" id="GO:0004019">
    <property type="term" value="F:adenylosuccinate synthase activity"/>
    <property type="evidence" value="ECO:0007669"/>
    <property type="project" value="UniProtKB-UniRule"/>
</dbReference>
<accession>A0A202E989</accession>
<dbReference type="GO" id="GO:0005525">
    <property type="term" value="F:GTP binding"/>
    <property type="evidence" value="ECO:0007669"/>
    <property type="project" value="UniProtKB-UniRule"/>
</dbReference>
<dbReference type="OrthoDB" id="372247at2157"/>
<evidence type="ECO:0000256" key="3">
    <source>
        <dbReference type="ARBA" id="ARBA00022723"/>
    </source>
</evidence>
<feature type="binding site" evidence="8">
    <location>
        <begin position="326"/>
        <end position="332"/>
    </location>
    <ligand>
        <name>substrate</name>
    </ligand>
</feature>
<dbReference type="EC" id="6.3.4.4" evidence="8 10"/>
<dbReference type="GO" id="GO:0046040">
    <property type="term" value="P:IMP metabolic process"/>
    <property type="evidence" value="ECO:0007669"/>
    <property type="project" value="TreeGrafter"/>
</dbReference>
<dbReference type="InterPro" id="IPR033128">
    <property type="entry name" value="Adenylosuccin_syn_Lys_AS"/>
</dbReference>
<dbReference type="GO" id="GO:0044208">
    <property type="term" value="P:'de novo' AMP biosynthetic process"/>
    <property type="evidence" value="ECO:0007669"/>
    <property type="project" value="UniProtKB-UniRule"/>
</dbReference>
<comment type="subcellular location">
    <subcellularLocation>
        <location evidence="8">Cytoplasm</location>
    </subcellularLocation>
</comment>
<dbReference type="InterPro" id="IPR018220">
    <property type="entry name" value="Adenylosuccin_syn_GTP-bd"/>
</dbReference>
<evidence type="ECO:0000256" key="11">
    <source>
        <dbReference type="SAM" id="MobiDB-lite"/>
    </source>
</evidence>
<feature type="binding site" evidence="8">
    <location>
        <position position="12"/>
    </location>
    <ligand>
        <name>Mg(2+)</name>
        <dbReference type="ChEBI" id="CHEBI:18420"/>
    </ligand>
</feature>
<name>A0A202E989_9EURY</name>
<keyword evidence="5 8" id="KW-0658">Purine biosynthesis</keyword>
<evidence type="ECO:0000256" key="6">
    <source>
        <dbReference type="ARBA" id="ARBA00022842"/>
    </source>
</evidence>
<evidence type="ECO:0000256" key="8">
    <source>
        <dbReference type="HAMAP-Rule" id="MF_00011"/>
    </source>
</evidence>
<dbReference type="SUPFAM" id="SSF52540">
    <property type="entry name" value="P-loop containing nucleoside triphosphate hydrolases"/>
    <property type="match status" value="1"/>
</dbReference>
<dbReference type="GO" id="GO:0000287">
    <property type="term" value="F:magnesium ion binding"/>
    <property type="evidence" value="ECO:0007669"/>
    <property type="project" value="UniProtKB-UniRule"/>
</dbReference>
<dbReference type="InterPro" id="IPR042111">
    <property type="entry name" value="Adenylosuccinate_synth_dom3"/>
</dbReference>
<proteinExistence type="inferred from homology"/>
<dbReference type="NCBIfam" id="NF002223">
    <property type="entry name" value="PRK01117.1"/>
    <property type="match status" value="1"/>
</dbReference>
<gene>
    <name evidence="8" type="primary">purA</name>
    <name evidence="12" type="ORF">B2G88_10420</name>
</gene>
<dbReference type="PANTHER" id="PTHR11846">
    <property type="entry name" value="ADENYLOSUCCINATE SYNTHETASE"/>
    <property type="match status" value="1"/>
</dbReference>
<dbReference type="Gene3D" id="3.40.440.10">
    <property type="entry name" value="Adenylosuccinate Synthetase, subunit A, domain 1"/>
    <property type="match status" value="1"/>
</dbReference>
<reference evidence="12 13" key="1">
    <citation type="submission" date="2017-02" db="EMBL/GenBank/DDBJ databases">
        <title>Natronthermophilus aegyptiacus gen. nov.,sp. nov., an aerobic, extremely halophilic alkalithermophilic archaeon isolated from the athalassohaline Wadi An Natrun, Egypt.</title>
        <authorList>
            <person name="Zhao B."/>
        </authorList>
    </citation>
    <scope>NUCLEOTIDE SEQUENCE [LARGE SCALE GENOMIC DNA]</scope>
    <source>
        <strain evidence="12 13">CGMCC 1.3597</strain>
    </source>
</reference>
<evidence type="ECO:0000256" key="9">
    <source>
        <dbReference type="PROSITE-ProRule" id="PRU10134"/>
    </source>
</evidence>
<keyword evidence="4 8" id="KW-0547">Nucleotide-binding</keyword>
<dbReference type="PROSITE" id="PS00513">
    <property type="entry name" value="ADENYLOSUCCIN_SYN_2"/>
    <property type="match status" value="1"/>
</dbReference>
<feature type="binding site" evidence="8">
    <location>
        <position position="332"/>
    </location>
    <ligand>
        <name>GTP</name>
        <dbReference type="ChEBI" id="CHEBI:37565"/>
    </ligand>
</feature>
<dbReference type="PROSITE" id="PS01266">
    <property type="entry name" value="ADENYLOSUCCIN_SYN_1"/>
    <property type="match status" value="1"/>
</dbReference>
<keyword evidence="6 8" id="KW-0460">Magnesium</keyword>
<dbReference type="UniPathway" id="UPA00075">
    <property type="reaction ID" value="UER00335"/>
</dbReference>
<dbReference type="InterPro" id="IPR042110">
    <property type="entry name" value="Adenylosuccinate_synth_dom2"/>
</dbReference>
<keyword evidence="13" id="KW-1185">Reference proteome</keyword>
<evidence type="ECO:0000256" key="4">
    <source>
        <dbReference type="ARBA" id="ARBA00022741"/>
    </source>
</evidence>
<dbReference type="FunFam" id="1.10.300.10:FF:000001">
    <property type="entry name" value="Adenylosuccinate synthetase"/>
    <property type="match status" value="1"/>
</dbReference>
<sequence>MTVTIVGSQLGDEGKGGVVDLYGDAADVVARYQGGDNAGHTVVHDGEKYKLSLVPSGAVRGKIGVLGNGCVINPRTLFDEISTLEEKGLSPDVRVAERAHVILPFHRVLDGIEEDVKSEDDQEVGTTGRGIGPTYEDKAGRRGVRVGDLLDPEVLRERLEYVVPQKRALIEDVYGADVSDLENPEAFDVDALFEEFAEIGERLAEQDMTVNASAFLTEAMAEGKTVMFEGAQGTIIDIDHGNYPYVTSSNPTAGGAAVGTGLSPNVIADGEIIGIVKAYLTRVGSGPLPTELGGVEGDTPGYDEQGDGENEELATYIREEGGEYGTVTGRPRRVGWLDMPMLRHSARVNGFTGLAVNHIDVLAGLDEVKVGHSYDLDGEELEAMPPTTEEWGRCEANLRTFDGWEAVDWAAVAAEGYDAIPENARAYLEYLSDELDAPIYAVGVGPGREETVVVENPYE</sequence>
<feature type="binding site" evidence="8">
    <location>
        <begin position="358"/>
        <end position="360"/>
    </location>
    <ligand>
        <name>GTP</name>
        <dbReference type="ChEBI" id="CHEBI:37565"/>
    </ligand>
</feature>
<comment type="function">
    <text evidence="8">Plays an important role in the de novo pathway of purine nucleotide biosynthesis. Catalyzes the first committed step in the biosynthesis of AMP from IMP.</text>
</comment>
<feature type="binding site" evidence="8">
    <location>
        <position position="39"/>
    </location>
    <ligand>
        <name>Mg(2+)</name>
        <dbReference type="ChEBI" id="CHEBI:18420"/>
    </ligand>
</feature>
<keyword evidence="8" id="KW-0963">Cytoplasm</keyword>
<dbReference type="NCBIfam" id="TIGR00184">
    <property type="entry name" value="purA"/>
    <property type="match status" value="1"/>
</dbReference>
<evidence type="ECO:0000256" key="2">
    <source>
        <dbReference type="ARBA" id="ARBA00022598"/>
    </source>
</evidence>
<feature type="binding site" evidence="8">
    <location>
        <begin position="39"/>
        <end position="41"/>
    </location>
    <ligand>
        <name>GTP</name>
        <dbReference type="ChEBI" id="CHEBI:37565"/>
    </ligand>
</feature>
<feature type="binding site" description="in other chain" evidence="8">
    <location>
        <position position="232"/>
    </location>
    <ligand>
        <name>IMP</name>
        <dbReference type="ChEBI" id="CHEBI:58053"/>
        <note>ligand shared between dimeric partners</note>
    </ligand>
</feature>
<comment type="cofactor">
    <cofactor evidence="8">
        <name>Mg(2+)</name>
        <dbReference type="ChEBI" id="CHEBI:18420"/>
    </cofactor>
    <text evidence="8">Binds 1 Mg(2+) ion per subunit.</text>
</comment>
<feature type="active site" description="Proton acceptor" evidence="8">
    <location>
        <position position="12"/>
    </location>
</feature>
<feature type="active site" evidence="9">
    <location>
        <position position="138"/>
    </location>
</feature>
<dbReference type="Proteomes" id="UP000196084">
    <property type="component" value="Unassembled WGS sequence"/>
</dbReference>
<feature type="binding site" description="in other chain" evidence="8">
    <location>
        <begin position="12"/>
        <end position="15"/>
    </location>
    <ligand>
        <name>IMP</name>
        <dbReference type="ChEBI" id="CHEBI:58053"/>
        <note>ligand shared between dimeric partners</note>
    </ligand>
</feature>
<dbReference type="InterPro" id="IPR042109">
    <property type="entry name" value="Adenylosuccinate_synth_dom1"/>
</dbReference>
<feature type="binding site" description="in other chain" evidence="8">
    <location>
        <begin position="37"/>
        <end position="40"/>
    </location>
    <ligand>
        <name>IMP</name>
        <dbReference type="ChEBI" id="CHEBI:58053"/>
        <note>ligand shared between dimeric partners</note>
    </ligand>
</feature>
<dbReference type="InterPro" id="IPR027417">
    <property type="entry name" value="P-loop_NTPase"/>
</dbReference>
<comment type="similarity">
    <text evidence="8 10">Belongs to the adenylosuccinate synthetase family.</text>
</comment>
<feature type="active site" description="Proton donor" evidence="8">
    <location>
        <position position="40"/>
    </location>
</feature>
<dbReference type="RefSeq" id="WP_087714722.1">
    <property type="nucleotide sequence ID" value="NZ_MWPH01000002.1"/>
</dbReference>
<evidence type="ECO:0000256" key="7">
    <source>
        <dbReference type="ARBA" id="ARBA00023134"/>
    </source>
</evidence>
<comment type="pathway">
    <text evidence="8 10">Purine metabolism; AMP biosynthesis via de novo pathway; AMP from IMP: step 1/2.</text>
</comment>